<dbReference type="EC" id="3.1.-.-" evidence="10"/>
<evidence type="ECO:0000256" key="3">
    <source>
        <dbReference type="ARBA" id="ARBA00022759"/>
    </source>
</evidence>
<keyword evidence="2 10" id="KW-0479">Metal-binding</keyword>
<feature type="binding site" evidence="10">
    <location>
        <position position="148"/>
    </location>
    <ligand>
        <name>Mn(2+)</name>
        <dbReference type="ChEBI" id="CHEBI:29035"/>
    </ligand>
</feature>
<evidence type="ECO:0000256" key="9">
    <source>
        <dbReference type="ARBA" id="ARBA00038592"/>
    </source>
</evidence>
<dbReference type="RefSeq" id="WP_185604829.1">
    <property type="nucleotide sequence ID" value="NZ_JAARZC010000003.1"/>
</dbReference>
<evidence type="ECO:0000256" key="7">
    <source>
        <dbReference type="ARBA" id="ARBA00023125"/>
    </source>
</evidence>
<feature type="binding site" evidence="10">
    <location>
        <position position="219"/>
    </location>
    <ligand>
        <name>Mn(2+)</name>
        <dbReference type="ChEBI" id="CHEBI:29035"/>
    </ligand>
</feature>
<accession>A0A7X0ZDQ8</accession>
<gene>
    <name evidence="10 11" type="primary">cas1</name>
    <name evidence="11" type="ORF">HCB49_09755</name>
</gene>
<dbReference type="HAMAP" id="MF_01470">
    <property type="entry name" value="Cas1"/>
    <property type="match status" value="1"/>
</dbReference>
<dbReference type="EMBL" id="JAARZC010000003">
    <property type="protein sequence ID" value="MBC2250272.1"/>
    <property type="molecule type" value="Genomic_DNA"/>
</dbReference>
<dbReference type="GO" id="GO:0046872">
    <property type="term" value="F:metal ion binding"/>
    <property type="evidence" value="ECO:0007669"/>
    <property type="project" value="UniProtKB-UniRule"/>
</dbReference>
<dbReference type="Proteomes" id="UP000559864">
    <property type="component" value="Unassembled WGS sequence"/>
</dbReference>
<dbReference type="NCBIfam" id="TIGR00287">
    <property type="entry name" value="cas1"/>
    <property type="match status" value="1"/>
</dbReference>
<dbReference type="InterPro" id="IPR042206">
    <property type="entry name" value="CRISPR-assoc_Cas1_C"/>
</dbReference>
<dbReference type="AlphaFoldDB" id="A0A7X0ZDQ8"/>
<keyword evidence="4 10" id="KW-0378">Hydrolase</keyword>
<dbReference type="GO" id="GO:0016787">
    <property type="term" value="F:hydrolase activity"/>
    <property type="evidence" value="ECO:0007669"/>
    <property type="project" value="UniProtKB-KW"/>
</dbReference>
<reference evidence="11 12" key="1">
    <citation type="submission" date="2020-03" db="EMBL/GenBank/DDBJ databases">
        <title>Soil Listeria distribution.</title>
        <authorList>
            <person name="Liao J."/>
            <person name="Wiedmann M."/>
        </authorList>
    </citation>
    <scope>NUCLEOTIDE SEQUENCE [LARGE SCALE GENOMIC DNA]</scope>
    <source>
        <strain evidence="11 12">FSL L7-0123</strain>
    </source>
</reference>
<organism evidence="11 12">
    <name type="scientific">Listeria cossartiae subsp. cayugensis</name>
    <dbReference type="NCBI Taxonomy" id="2713505"/>
    <lineage>
        <taxon>Bacteria</taxon>
        <taxon>Bacillati</taxon>
        <taxon>Bacillota</taxon>
        <taxon>Bacilli</taxon>
        <taxon>Bacillales</taxon>
        <taxon>Listeriaceae</taxon>
        <taxon>Listeria</taxon>
        <taxon>Listeria cossartiae</taxon>
    </lineage>
</organism>
<keyword evidence="3 10" id="KW-0255">Endonuclease</keyword>
<dbReference type="NCBIfam" id="TIGR03639">
    <property type="entry name" value="cas1_NMENI"/>
    <property type="match status" value="1"/>
</dbReference>
<evidence type="ECO:0000256" key="4">
    <source>
        <dbReference type="ARBA" id="ARBA00022801"/>
    </source>
</evidence>
<evidence type="ECO:0000256" key="6">
    <source>
        <dbReference type="ARBA" id="ARBA00023118"/>
    </source>
</evidence>
<keyword evidence="7 10" id="KW-0238">DNA-binding</keyword>
<evidence type="ECO:0000256" key="1">
    <source>
        <dbReference type="ARBA" id="ARBA00022722"/>
    </source>
</evidence>
<name>A0A7X0ZDQ8_9LIST</name>
<evidence type="ECO:0000256" key="8">
    <source>
        <dbReference type="ARBA" id="ARBA00023211"/>
    </source>
</evidence>
<dbReference type="InterPro" id="IPR019855">
    <property type="entry name" value="CRISPR-assoc_Cas1_NMENI"/>
</dbReference>
<keyword evidence="5 10" id="KW-0460">Magnesium</keyword>
<comment type="similarity">
    <text evidence="10">Belongs to the CRISPR-associated endonuclease Cas1 family.</text>
</comment>
<comment type="caution">
    <text evidence="11">The sequence shown here is derived from an EMBL/GenBank/DDBJ whole genome shotgun (WGS) entry which is preliminary data.</text>
</comment>
<comment type="subunit">
    <text evidence="9 10">Homodimer, forms a heterotetramer with a Cas2 homodimer.</text>
</comment>
<sequence length="288" mass="33802">MGWRTVVVNSHSKLSYKNQHLVFKSAYQHEMIHLSEIDVLILETTDITLTTMLINCLVAENILILFCDDKRLPIGKVLPFYGRHDSSLQLSKQLGWDSELKSEVWTEIISQKILNQSTFLSRLNYDEKSDSLIKLHETLEIFDPTNREGHAARIYFNQLFGNDFTREQENDINSGLNYGYTLLLSIFARELVKSGCMTQFGLKHSNQFNDFNFASDIMEPFRLLVDQIVYEKRNEDFQVIKRSLFELFNKQFDYNEQHMFLTNIASDYTKKIVKVLNKEREGVPEFRI</sequence>
<dbReference type="PANTHER" id="PTHR34353:SF2">
    <property type="entry name" value="CRISPR-ASSOCIATED ENDONUCLEASE CAS1 1"/>
    <property type="match status" value="1"/>
</dbReference>
<comment type="cofactor">
    <cofactor evidence="10">
        <name>Mg(2+)</name>
        <dbReference type="ChEBI" id="CHEBI:18420"/>
    </cofactor>
    <cofactor evidence="10">
        <name>Mn(2+)</name>
        <dbReference type="ChEBI" id="CHEBI:29035"/>
    </cofactor>
</comment>
<dbReference type="CDD" id="cd09720">
    <property type="entry name" value="Cas1_II"/>
    <property type="match status" value="1"/>
</dbReference>
<evidence type="ECO:0000256" key="2">
    <source>
        <dbReference type="ARBA" id="ARBA00022723"/>
    </source>
</evidence>
<evidence type="ECO:0000256" key="5">
    <source>
        <dbReference type="ARBA" id="ARBA00022842"/>
    </source>
</evidence>
<keyword evidence="1 10" id="KW-0540">Nuclease</keyword>
<keyword evidence="6 10" id="KW-0051">Antiviral defense</keyword>
<protein>
    <recommendedName>
        <fullName evidence="10">CRISPR-associated endonuclease Cas1</fullName>
        <ecNumber evidence="10">3.1.-.-</ecNumber>
    </recommendedName>
</protein>
<dbReference type="PANTHER" id="PTHR34353">
    <property type="entry name" value="CRISPR-ASSOCIATED ENDONUCLEASE CAS1 1"/>
    <property type="match status" value="1"/>
</dbReference>
<proteinExistence type="inferred from homology"/>
<dbReference type="InterPro" id="IPR002729">
    <property type="entry name" value="CRISPR-assoc_Cas1"/>
</dbReference>
<evidence type="ECO:0000313" key="12">
    <source>
        <dbReference type="Proteomes" id="UP000559864"/>
    </source>
</evidence>
<dbReference type="GO" id="GO:0051607">
    <property type="term" value="P:defense response to virus"/>
    <property type="evidence" value="ECO:0007669"/>
    <property type="project" value="UniProtKB-UniRule"/>
</dbReference>
<dbReference type="GO" id="GO:0043571">
    <property type="term" value="P:maintenance of CRISPR repeat elements"/>
    <property type="evidence" value="ECO:0007669"/>
    <property type="project" value="UniProtKB-UniRule"/>
</dbReference>
<evidence type="ECO:0000313" key="11">
    <source>
        <dbReference type="EMBL" id="MBC2250272.1"/>
    </source>
</evidence>
<dbReference type="Gene3D" id="1.20.120.920">
    <property type="entry name" value="CRISPR-associated endonuclease Cas1, C-terminal domain"/>
    <property type="match status" value="1"/>
</dbReference>
<dbReference type="InterPro" id="IPR050646">
    <property type="entry name" value="Cas1"/>
</dbReference>
<comment type="function">
    <text evidence="10">CRISPR (clustered regularly interspaced short palindromic repeat), is an adaptive immune system that provides protection against mobile genetic elements (viruses, transposable elements and conjugative plasmids). CRISPR clusters contain spacers, sequences complementary to antecedent mobile elements, and target invading nucleic acids. CRISPR clusters are transcribed and processed into CRISPR RNA (crRNA). Acts as a dsDNA endonuclease. Involved in the integration of spacer DNA into the CRISPR cassette.</text>
</comment>
<dbReference type="GO" id="GO:0003677">
    <property type="term" value="F:DNA binding"/>
    <property type="evidence" value="ECO:0007669"/>
    <property type="project" value="UniProtKB-KW"/>
</dbReference>
<evidence type="ECO:0000256" key="10">
    <source>
        <dbReference type="HAMAP-Rule" id="MF_01470"/>
    </source>
</evidence>
<dbReference type="Pfam" id="PF01867">
    <property type="entry name" value="Cas_Cas1"/>
    <property type="match status" value="1"/>
</dbReference>
<dbReference type="GO" id="GO:0004520">
    <property type="term" value="F:DNA endonuclease activity"/>
    <property type="evidence" value="ECO:0007669"/>
    <property type="project" value="InterPro"/>
</dbReference>
<keyword evidence="8 10" id="KW-0464">Manganese</keyword>
<feature type="binding site" evidence="10">
    <location>
        <position position="204"/>
    </location>
    <ligand>
        <name>Mn(2+)</name>
        <dbReference type="ChEBI" id="CHEBI:29035"/>
    </ligand>
</feature>